<evidence type="ECO:0000313" key="3">
    <source>
        <dbReference type="Proteomes" id="UP000448575"/>
    </source>
</evidence>
<protein>
    <recommendedName>
        <fullName evidence="1">TniQ domain-containing protein</fullName>
    </recommendedName>
</protein>
<dbReference type="AlphaFoldDB" id="A0A6N9HMN7"/>
<organism evidence="2 3">
    <name type="scientific">Pseudoduganella guangdongensis</name>
    <dbReference type="NCBI Taxonomy" id="2692179"/>
    <lineage>
        <taxon>Bacteria</taxon>
        <taxon>Pseudomonadati</taxon>
        <taxon>Pseudomonadota</taxon>
        <taxon>Betaproteobacteria</taxon>
        <taxon>Burkholderiales</taxon>
        <taxon>Oxalobacteraceae</taxon>
        <taxon>Telluria group</taxon>
        <taxon>Pseudoduganella</taxon>
    </lineage>
</organism>
<gene>
    <name evidence="2" type="ORF">GTP41_20860</name>
</gene>
<comment type="caution">
    <text evidence="2">The sequence shown here is derived from an EMBL/GenBank/DDBJ whole genome shotgun (WGS) entry which is preliminary data.</text>
</comment>
<dbReference type="EMBL" id="WWCJ01000018">
    <property type="protein sequence ID" value="MYN04547.1"/>
    <property type="molecule type" value="Genomic_DNA"/>
</dbReference>
<proteinExistence type="predicted"/>
<evidence type="ECO:0000313" key="2">
    <source>
        <dbReference type="EMBL" id="MYN04547.1"/>
    </source>
</evidence>
<reference evidence="2 3" key="1">
    <citation type="submission" date="2019-12" db="EMBL/GenBank/DDBJ databases">
        <title>Novel species isolated from a subtropical stream in China.</title>
        <authorList>
            <person name="Lu H."/>
        </authorList>
    </citation>
    <scope>NUCLEOTIDE SEQUENCE [LARGE SCALE GENOMIC DNA]</scope>
    <source>
        <strain evidence="2 3">DS3</strain>
    </source>
</reference>
<accession>A0A6N9HMN7</accession>
<name>A0A6N9HMN7_9BURK</name>
<dbReference type="Proteomes" id="UP000448575">
    <property type="component" value="Unassembled WGS sequence"/>
</dbReference>
<dbReference type="InterPro" id="IPR009492">
    <property type="entry name" value="TniQ"/>
</dbReference>
<feature type="domain" description="TniQ" evidence="1">
    <location>
        <begin position="4"/>
        <end position="138"/>
    </location>
</feature>
<evidence type="ECO:0000259" key="1">
    <source>
        <dbReference type="Pfam" id="PF06527"/>
    </source>
</evidence>
<dbReference type="Pfam" id="PF06527">
    <property type="entry name" value="TniQ"/>
    <property type="match status" value="1"/>
</dbReference>
<keyword evidence="3" id="KW-1185">Reference proteome</keyword>
<sequence length="503" mass="57761">MFLIRPPPFNSESLSSWRQRAATMNGLRRYPVAPGCTRHSDPDRIRSDFELAWLRSEFRLTEKELRSLTLDHALSLLGCASLEGDKLHWVLPHNGDALSVSGRPMFCPQCLEEDEVPYFRIAWRLACNARCEIHGCMLEERCPFCGSSVWPTTCHRRECLVWLPFDSCQSCGKSLAKSERRAPKRQAKAVTEYSEIQSADSDINALWYVSQLLIRRRSRLLRSKVFSFASIAEMESPASTTIEQVPVAQRAAILAAARWLLDEWPDRFIRLTKASSVSLQRFSGTLHLAPHWIQKEVRQHLVLRDRTKATRESIKRAVDEISESGNSVSKSEVRRRLQVTESAVLNRMMCQRRHATPEELREILRRIAIANTLAPQERHQRTAAQRDFLIFVLSILGKLKIEQVCNLSRSQVLILLQGQSKPREQQRKYIVKLAHRIFEEISQRQSRQQPSADVPFFLSRWGLPILGHCVRARISKLMQNGFPADLWRSSDVFLVLSPGEAAF</sequence>